<dbReference type="GO" id="GO:0006508">
    <property type="term" value="P:proteolysis"/>
    <property type="evidence" value="ECO:0007669"/>
    <property type="project" value="UniProtKB-KW"/>
</dbReference>
<dbReference type="NCBIfam" id="NF003642">
    <property type="entry name" value="PRK05282.1"/>
    <property type="match status" value="1"/>
</dbReference>
<dbReference type="RefSeq" id="WP_119057506.1">
    <property type="nucleotide sequence ID" value="NZ_UNSC01000002.1"/>
</dbReference>
<name>A0A383TVA2_9FLAO</name>
<dbReference type="InterPro" id="IPR005320">
    <property type="entry name" value="Peptidase_S51"/>
</dbReference>
<dbReference type="SUPFAM" id="SSF52317">
    <property type="entry name" value="Class I glutamine amidotransferase-like"/>
    <property type="match status" value="1"/>
</dbReference>
<organism evidence="5 6">
    <name type="scientific">Candidatus Ornithobacterium hominis</name>
    <dbReference type="NCBI Taxonomy" id="2497989"/>
    <lineage>
        <taxon>Bacteria</taxon>
        <taxon>Pseudomonadati</taxon>
        <taxon>Bacteroidota</taxon>
        <taxon>Flavobacteriia</taxon>
        <taxon>Flavobacteriales</taxon>
        <taxon>Weeksellaceae</taxon>
        <taxon>Ornithobacterium</taxon>
    </lineage>
</organism>
<evidence type="ECO:0000256" key="2">
    <source>
        <dbReference type="ARBA" id="ARBA00022670"/>
    </source>
</evidence>
<dbReference type="AlphaFoldDB" id="A0A383TVA2"/>
<evidence type="ECO:0000256" key="4">
    <source>
        <dbReference type="ARBA" id="ARBA00022825"/>
    </source>
</evidence>
<keyword evidence="2" id="KW-0645">Protease</keyword>
<dbReference type="InterPro" id="IPR029062">
    <property type="entry name" value="Class_I_gatase-like"/>
</dbReference>
<dbReference type="PANTHER" id="PTHR20842">
    <property type="entry name" value="PROTEASE S51 ALPHA-ASPARTYL DIPEPTIDASE"/>
    <property type="match status" value="1"/>
</dbReference>
<accession>A0A383TVA2</accession>
<keyword evidence="4" id="KW-0720">Serine protease</keyword>
<proteinExistence type="inferred from homology"/>
<dbReference type="GO" id="GO:0008236">
    <property type="term" value="F:serine-type peptidase activity"/>
    <property type="evidence" value="ECO:0007669"/>
    <property type="project" value="UniProtKB-KW"/>
</dbReference>
<keyword evidence="6" id="KW-1185">Reference proteome</keyword>
<dbReference type="EMBL" id="UNSC01000002">
    <property type="protein sequence ID" value="SZD71554.1"/>
    <property type="molecule type" value="Genomic_DNA"/>
</dbReference>
<dbReference type="CDD" id="cd03146">
    <property type="entry name" value="GAT1_Peptidase_E"/>
    <property type="match status" value="1"/>
</dbReference>
<evidence type="ECO:0000313" key="6">
    <source>
        <dbReference type="Proteomes" id="UP000262142"/>
    </source>
</evidence>
<dbReference type="GO" id="GO:0016805">
    <property type="term" value="F:dipeptidase activity"/>
    <property type="evidence" value="ECO:0007669"/>
    <property type="project" value="UniProtKB-KW"/>
</dbReference>
<keyword evidence="3 5" id="KW-0378">Hydrolase</keyword>
<dbReference type="EC" id="3.4.13.21" evidence="5"/>
<dbReference type="Gene3D" id="3.40.50.880">
    <property type="match status" value="1"/>
</dbReference>
<dbReference type="Pfam" id="PF03575">
    <property type="entry name" value="Peptidase_S51"/>
    <property type="match status" value="1"/>
</dbReference>
<reference evidence="5 6" key="1">
    <citation type="submission" date="2018-09" db="EMBL/GenBank/DDBJ databases">
        <authorList>
            <consortium name="Pathogen Informatics"/>
        </authorList>
    </citation>
    <scope>NUCLEOTIDE SEQUENCE [LARGE SCALE GENOMIC DNA]</scope>
    <source>
        <strain evidence="5 6">OH-22767</strain>
    </source>
</reference>
<protein>
    <submittedName>
        <fullName evidence="5">Peptidase E</fullName>
        <ecNumber evidence="5">3.4.13.21</ecNumber>
    </submittedName>
</protein>
<dbReference type="Proteomes" id="UP000262142">
    <property type="component" value="Unassembled WGS sequence"/>
</dbReference>
<dbReference type="PANTHER" id="PTHR20842:SF0">
    <property type="entry name" value="ALPHA-ASPARTYL DIPEPTIDASE"/>
    <property type="match status" value="1"/>
</dbReference>
<comment type="similarity">
    <text evidence="1">Belongs to the peptidase S51 family.</text>
</comment>
<dbReference type="OrthoDB" id="3373764at2"/>
<evidence type="ECO:0000256" key="3">
    <source>
        <dbReference type="ARBA" id="ARBA00022801"/>
    </source>
</evidence>
<sequence>MNFILASTSTMFGQDYLAYLSTALEELLSDIEEVTFIPFARPSGISYDEYTKTAAKFFQGLEKKVKGLHEFQNPVEALQNAEAIFTGGGNTFLLLKTLYELNLMETLRQKIQDKTPYLGTSAGSNIAGQNIKTTNDMPIVYPPSFEALKIIPFNINPHYLDPDPNSTHNGETREVRILEFLSQNETPVIGLREGSWIRGVGEELHLKGKFSARIFLRNQKPYEIETESDLKFLKA</sequence>
<evidence type="ECO:0000313" key="5">
    <source>
        <dbReference type="EMBL" id="SZD71554.1"/>
    </source>
</evidence>
<evidence type="ECO:0000256" key="1">
    <source>
        <dbReference type="ARBA" id="ARBA00006534"/>
    </source>
</evidence>
<gene>
    <name evidence="5" type="primary">pepE</name>
    <name evidence="5" type="ORF">SAMEA104719789_00603</name>
</gene>
<keyword evidence="5" id="KW-0224">Dipeptidase</keyword>